<organism evidence="2 3">
    <name type="scientific">Virgibacillus halodenitrificans</name>
    <name type="common">Bacillus halodenitrificans</name>
    <dbReference type="NCBI Taxonomy" id="1482"/>
    <lineage>
        <taxon>Bacteria</taxon>
        <taxon>Bacillati</taxon>
        <taxon>Bacillota</taxon>
        <taxon>Bacilli</taxon>
        <taxon>Bacillales</taxon>
        <taxon>Bacillaceae</taxon>
        <taxon>Virgibacillus</taxon>
    </lineage>
</organism>
<sequence>MGNEKPIIYQLSEWFMRLSITNIAWFISNLPIAYLLLNFVYAETKESRYILAIGILLLAPFLFFPATSALFAMVRDWILKKEQCSLIKTYFTYFRKNYCFSLLGGLLLTGIWAILVIDFIYVRQINVLLLFCILGLGVVIYIFTINFFIVLVHYDEKLTVLMKKAFVLTLVSPKLFFIHLFASSGILYISIGGWLVLLPFFTAALIAFISYSAFYRIYLNVLDMKNSPI</sequence>
<dbReference type="AlphaFoldDB" id="A0AAC9NLI0"/>
<feature type="transmembrane region" description="Helical" evidence="1">
    <location>
        <begin position="166"/>
        <end position="191"/>
    </location>
</feature>
<evidence type="ECO:0000313" key="2">
    <source>
        <dbReference type="EMBL" id="APC49552.1"/>
    </source>
</evidence>
<keyword evidence="1" id="KW-0812">Transmembrane</keyword>
<dbReference type="GeneID" id="71515859"/>
<feature type="transmembrane region" description="Helical" evidence="1">
    <location>
        <begin position="49"/>
        <end position="73"/>
    </location>
</feature>
<proteinExistence type="predicted"/>
<gene>
    <name evidence="2" type="ORF">BME96_15710</name>
</gene>
<dbReference type="RefSeq" id="WP_071649570.1">
    <property type="nucleotide sequence ID" value="NZ_CP017962.1"/>
</dbReference>
<feature type="transmembrane region" description="Helical" evidence="1">
    <location>
        <begin position="14"/>
        <end position="37"/>
    </location>
</feature>
<feature type="transmembrane region" description="Helical" evidence="1">
    <location>
        <begin position="128"/>
        <end position="154"/>
    </location>
</feature>
<keyword evidence="1" id="KW-0472">Membrane</keyword>
<dbReference type="InterPro" id="IPR006938">
    <property type="entry name" value="DUF624"/>
</dbReference>
<keyword evidence="1" id="KW-1133">Transmembrane helix</keyword>
<protein>
    <recommendedName>
        <fullName evidence="4">DUF624 domain-containing protein</fullName>
    </recommendedName>
</protein>
<dbReference type="KEGG" id="vhl:BME96_15710"/>
<name>A0AAC9NLI0_VIRHA</name>
<dbReference type="Pfam" id="PF04854">
    <property type="entry name" value="DUF624"/>
    <property type="match status" value="1"/>
</dbReference>
<evidence type="ECO:0008006" key="4">
    <source>
        <dbReference type="Google" id="ProtNLM"/>
    </source>
</evidence>
<reference evidence="2 3" key="1">
    <citation type="submission" date="2016-11" db="EMBL/GenBank/DDBJ databases">
        <title>Complete genome sequencing of Virgibacillus halodenitrificans PDB-F2.</title>
        <authorList>
            <person name="Sun Z."/>
            <person name="Zhou Y."/>
            <person name="Li H."/>
        </authorList>
    </citation>
    <scope>NUCLEOTIDE SEQUENCE [LARGE SCALE GENOMIC DNA]</scope>
    <source>
        <strain evidence="2 3">PDB-F2</strain>
    </source>
</reference>
<dbReference type="EMBL" id="CP017962">
    <property type="protein sequence ID" value="APC49552.1"/>
    <property type="molecule type" value="Genomic_DNA"/>
</dbReference>
<dbReference type="Proteomes" id="UP000182945">
    <property type="component" value="Chromosome"/>
</dbReference>
<feature type="transmembrane region" description="Helical" evidence="1">
    <location>
        <begin position="98"/>
        <end position="122"/>
    </location>
</feature>
<accession>A0AAC9NLI0</accession>
<evidence type="ECO:0000313" key="3">
    <source>
        <dbReference type="Proteomes" id="UP000182945"/>
    </source>
</evidence>
<evidence type="ECO:0000256" key="1">
    <source>
        <dbReference type="SAM" id="Phobius"/>
    </source>
</evidence>
<feature type="transmembrane region" description="Helical" evidence="1">
    <location>
        <begin position="197"/>
        <end position="219"/>
    </location>
</feature>